<keyword evidence="1" id="KW-0863">Zinc-finger</keyword>
<keyword evidence="1" id="KW-0479">Metal-binding</keyword>
<evidence type="ECO:0000256" key="1">
    <source>
        <dbReference type="PROSITE-ProRule" id="PRU00047"/>
    </source>
</evidence>
<protein>
    <recommendedName>
        <fullName evidence="2">CCHC-type domain-containing protein</fullName>
    </recommendedName>
</protein>
<dbReference type="EMBL" id="CYKH01002128">
    <property type="protein sequence ID" value="CUG93184.1"/>
    <property type="molecule type" value="Genomic_DNA"/>
</dbReference>
<gene>
    <name evidence="3" type="ORF">BSAL_41255</name>
</gene>
<proteinExistence type="predicted"/>
<name>A0A0S4JNP6_BODSA</name>
<dbReference type="PROSITE" id="PS50158">
    <property type="entry name" value="ZF_CCHC"/>
    <property type="match status" value="1"/>
</dbReference>
<dbReference type="InterPro" id="IPR001878">
    <property type="entry name" value="Znf_CCHC"/>
</dbReference>
<keyword evidence="4" id="KW-1185">Reference proteome</keyword>
<organism evidence="3 4">
    <name type="scientific">Bodo saltans</name>
    <name type="common">Flagellated protozoan</name>
    <dbReference type="NCBI Taxonomy" id="75058"/>
    <lineage>
        <taxon>Eukaryota</taxon>
        <taxon>Discoba</taxon>
        <taxon>Euglenozoa</taxon>
        <taxon>Kinetoplastea</taxon>
        <taxon>Metakinetoplastina</taxon>
        <taxon>Eubodonida</taxon>
        <taxon>Bodonidae</taxon>
        <taxon>Bodo</taxon>
    </lineage>
</organism>
<accession>A0A0S4JNP6</accession>
<evidence type="ECO:0000313" key="3">
    <source>
        <dbReference type="EMBL" id="CUG93184.1"/>
    </source>
</evidence>
<dbReference type="GO" id="GO:0008270">
    <property type="term" value="F:zinc ion binding"/>
    <property type="evidence" value="ECO:0007669"/>
    <property type="project" value="UniProtKB-KW"/>
</dbReference>
<keyword evidence="1" id="KW-0862">Zinc</keyword>
<dbReference type="AlphaFoldDB" id="A0A0S4JNP6"/>
<dbReference type="GO" id="GO:0003676">
    <property type="term" value="F:nucleic acid binding"/>
    <property type="evidence" value="ECO:0007669"/>
    <property type="project" value="InterPro"/>
</dbReference>
<sequence>MTVQMTTTSTDIIIIPQRVQIRMRGVRFETSVDVLSTYSRTYQRMFDLWRNDSDLRDSVLALFDPKRRVNNEASSDEDNDARISVEATSILGKAFTEVCLPPDAPFSPPIRQATLRVHPATSKVPPVDDTGLYWFWDFSVLKDDPSTSTTGFWDFSVLKDDPSTSTTSSKFGAVTAPKNELQPEFAGTIFVFLRKLYQQRQQQQQQGEGEAPTEPPKPVKFTARWNEMPFDQQRSLCDVVNILDIQVLKELGYGVPTADPSAGDGYVANGGDPAAGDTNMVDKALEYLAIQRNIHNPQGTALPHPSTDDDTLEMPASGCAKCGTSGHPTESCPY</sequence>
<feature type="domain" description="CCHC-type" evidence="2">
    <location>
        <begin position="319"/>
        <end position="333"/>
    </location>
</feature>
<reference evidence="4" key="1">
    <citation type="submission" date="2015-09" db="EMBL/GenBank/DDBJ databases">
        <authorList>
            <consortium name="Pathogen Informatics"/>
        </authorList>
    </citation>
    <scope>NUCLEOTIDE SEQUENCE [LARGE SCALE GENOMIC DNA]</scope>
    <source>
        <strain evidence="4">Lake Konstanz</strain>
    </source>
</reference>
<evidence type="ECO:0000259" key="2">
    <source>
        <dbReference type="PROSITE" id="PS50158"/>
    </source>
</evidence>
<dbReference type="Proteomes" id="UP000051952">
    <property type="component" value="Unassembled WGS sequence"/>
</dbReference>
<evidence type="ECO:0000313" key="4">
    <source>
        <dbReference type="Proteomes" id="UP000051952"/>
    </source>
</evidence>